<dbReference type="SUPFAM" id="SSF47413">
    <property type="entry name" value="lambda repressor-like DNA-binding domains"/>
    <property type="match status" value="1"/>
</dbReference>
<dbReference type="AlphaFoldDB" id="M8D8R4"/>
<keyword evidence="2" id="KW-0238">DNA-binding</keyword>
<dbReference type="PATRIC" id="fig|1300222.3.peg.2787"/>
<dbReference type="Pfam" id="PF01381">
    <property type="entry name" value="HTH_3"/>
    <property type="match status" value="1"/>
</dbReference>
<dbReference type="SUPFAM" id="SSF48452">
    <property type="entry name" value="TPR-like"/>
    <property type="match status" value="1"/>
</dbReference>
<feature type="domain" description="HTH cro/C1-type" evidence="1">
    <location>
        <begin position="26"/>
        <end position="68"/>
    </location>
</feature>
<proteinExistence type="predicted"/>
<dbReference type="InterPro" id="IPR001387">
    <property type="entry name" value="Cro/C1-type_HTH"/>
</dbReference>
<evidence type="ECO:0000313" key="2">
    <source>
        <dbReference type="EMBL" id="EMT52639.1"/>
    </source>
</evidence>
<dbReference type="EMBL" id="APBN01000004">
    <property type="protein sequence ID" value="EMT52639.1"/>
    <property type="molecule type" value="Genomic_DNA"/>
</dbReference>
<dbReference type="SMART" id="SM00530">
    <property type="entry name" value="HTH_XRE"/>
    <property type="match status" value="1"/>
</dbReference>
<gene>
    <name evidence="2" type="ORF">I532_13319</name>
</gene>
<dbReference type="STRING" id="1300222.I532_13319"/>
<reference evidence="2 3" key="1">
    <citation type="submission" date="2013-03" db="EMBL/GenBank/DDBJ databases">
        <title>Assembly of a new bacterial strain Brevibacillus borstelensis AK1.</title>
        <authorList>
            <person name="Rajan I."/>
            <person name="PoliReddy D."/>
            <person name="Sugumar T."/>
            <person name="Rathinam K."/>
            <person name="Alqarawi S."/>
            <person name="Khalil A.B."/>
            <person name="Sivakumar N."/>
        </authorList>
    </citation>
    <scope>NUCLEOTIDE SEQUENCE [LARGE SCALE GENOMIC DNA]</scope>
    <source>
        <strain evidence="2 3">AK1</strain>
    </source>
</reference>
<dbReference type="PROSITE" id="PS50943">
    <property type="entry name" value="HTH_CROC1"/>
    <property type="match status" value="1"/>
</dbReference>
<dbReference type="Gene3D" id="1.25.40.10">
    <property type="entry name" value="Tetratricopeptide repeat domain"/>
    <property type="match status" value="1"/>
</dbReference>
<dbReference type="Proteomes" id="UP000012081">
    <property type="component" value="Unassembled WGS sequence"/>
</dbReference>
<dbReference type="OrthoDB" id="2474838at2"/>
<organism evidence="2 3">
    <name type="scientific">Brevibacillus borstelensis AK1</name>
    <dbReference type="NCBI Taxonomy" id="1300222"/>
    <lineage>
        <taxon>Bacteria</taxon>
        <taxon>Bacillati</taxon>
        <taxon>Bacillota</taxon>
        <taxon>Bacilli</taxon>
        <taxon>Bacillales</taxon>
        <taxon>Paenibacillaceae</taxon>
        <taxon>Brevibacillus</taxon>
    </lineage>
</organism>
<dbReference type="Gene3D" id="1.10.260.40">
    <property type="entry name" value="lambda repressor-like DNA-binding domains"/>
    <property type="match status" value="1"/>
</dbReference>
<dbReference type="CDD" id="cd00093">
    <property type="entry name" value="HTH_XRE"/>
    <property type="match status" value="1"/>
</dbReference>
<name>M8D8R4_9BACL</name>
<protein>
    <submittedName>
        <fullName evidence="2">DNA-binding protein</fullName>
    </submittedName>
</protein>
<dbReference type="RefSeq" id="WP_003388791.1">
    <property type="nucleotide sequence ID" value="NZ_APBN01000004.1"/>
</dbReference>
<comment type="caution">
    <text evidence="2">The sequence shown here is derived from an EMBL/GenBank/DDBJ whole genome shotgun (WGS) entry which is preliminary data.</text>
</comment>
<dbReference type="InterPro" id="IPR010982">
    <property type="entry name" value="Lambda_DNA-bd_dom_sf"/>
</dbReference>
<dbReference type="GO" id="GO:0003677">
    <property type="term" value="F:DNA binding"/>
    <property type="evidence" value="ECO:0007669"/>
    <property type="project" value="UniProtKB-KW"/>
</dbReference>
<evidence type="ECO:0000259" key="1">
    <source>
        <dbReference type="PROSITE" id="PS50943"/>
    </source>
</evidence>
<evidence type="ECO:0000313" key="3">
    <source>
        <dbReference type="Proteomes" id="UP000012081"/>
    </source>
</evidence>
<sequence length="422" mass="49042">MSSTIGTYTTIGDLIKKYRGGLSWGELSKLTGIEKSIIRKIENGDTKRPELKTIIPIFKALNAPREEVIETCIMTENRLSVLRELLAEAIRLLNANLIEKATVRLLECPQAKSEEIVEELYHTALSVEDTDVKCLLFNNIVQYCRLRGIQPYTAKALYQKYRIDRTEVSQLEEAYRLGKEVLYYTDFLSQEEKITLYYLMAYDAHDMEKYEECIAYGKTGHAEDPTNNEVKERVALAICNSYFHLGRYDEMEEHIQLYESLGYEFIKVRSKYLRAIILSKKGYYNEAIPLLRECVTEATKNNRIHRVNQLLEALLGINDTDSIQQIIDTEEKHFAFDFQNTYTFSELGKFFRYKGSFLVSRGLFDEGMEAYLQSIMYFGKINDRDKILSCAVEINKHHCEFGKEHLGLLKRLNEVYNIVNIN</sequence>
<dbReference type="InterPro" id="IPR011990">
    <property type="entry name" value="TPR-like_helical_dom_sf"/>
</dbReference>
<keyword evidence="3" id="KW-1185">Reference proteome</keyword>
<accession>M8D8R4</accession>